<gene>
    <name evidence="2" type="ORF">H0H81_000023</name>
</gene>
<keyword evidence="3" id="KW-1185">Reference proteome</keyword>
<dbReference type="OrthoDB" id="2980827at2759"/>
<protein>
    <submittedName>
        <fullName evidence="2">Uncharacterized protein</fullName>
    </submittedName>
</protein>
<dbReference type="AlphaFoldDB" id="A0A9P7FX42"/>
<reference evidence="2" key="1">
    <citation type="submission" date="2021-02" db="EMBL/GenBank/DDBJ databases">
        <authorList>
            <person name="Nieuwenhuis M."/>
            <person name="Van De Peppel L.J.J."/>
        </authorList>
    </citation>
    <scope>NUCLEOTIDE SEQUENCE</scope>
    <source>
        <strain evidence="2">D49</strain>
    </source>
</reference>
<evidence type="ECO:0000313" key="2">
    <source>
        <dbReference type="EMBL" id="KAG5639743.1"/>
    </source>
</evidence>
<evidence type="ECO:0000313" key="3">
    <source>
        <dbReference type="Proteomes" id="UP000717328"/>
    </source>
</evidence>
<organism evidence="2 3">
    <name type="scientific">Sphagnurus paluster</name>
    <dbReference type="NCBI Taxonomy" id="117069"/>
    <lineage>
        <taxon>Eukaryota</taxon>
        <taxon>Fungi</taxon>
        <taxon>Dikarya</taxon>
        <taxon>Basidiomycota</taxon>
        <taxon>Agaricomycotina</taxon>
        <taxon>Agaricomycetes</taxon>
        <taxon>Agaricomycetidae</taxon>
        <taxon>Agaricales</taxon>
        <taxon>Tricholomatineae</taxon>
        <taxon>Lyophyllaceae</taxon>
        <taxon>Sphagnurus</taxon>
    </lineage>
</organism>
<accession>A0A9P7FX42</accession>
<dbReference type="EMBL" id="JABCKI010005714">
    <property type="protein sequence ID" value="KAG5639743.1"/>
    <property type="molecule type" value="Genomic_DNA"/>
</dbReference>
<comment type="caution">
    <text evidence="2">The sequence shown here is derived from an EMBL/GenBank/DDBJ whole genome shotgun (WGS) entry which is preliminary data.</text>
</comment>
<evidence type="ECO:0000256" key="1">
    <source>
        <dbReference type="SAM" id="MobiDB-lite"/>
    </source>
</evidence>
<sequence length="295" mass="32441">MTYNSKSPSFYTDRVPPTPTSNLDGNLKIQVNMQTSVSTGRLVRPLPPVPGAPSAAHPRSCATSTRRSLRPLPHLPSTGRSSPMSMNSSRSTSLDSYTCTSTSTPTTSHSGSKTCPSSPTRPTLSTLSTSTSSLNTPEAEPHRPVSPGSLMPPSPRTAKRRRMEKLRRHLGEPILDDAIYARPLSPCSRPPSYKEPVSELGERLTYIHAAIKVGRVLDIASDEESSMGDSEDKHDRHTTQEVQDYTWVLEDGGVFRGVQENALANGKRCQWMHDKGGKRWEEYDYNVVIKALRAL</sequence>
<reference evidence="2" key="2">
    <citation type="submission" date="2021-10" db="EMBL/GenBank/DDBJ databases">
        <title>Phylogenomics reveals ancestral predisposition of the termite-cultivated fungus Termitomyces towards a domesticated lifestyle.</title>
        <authorList>
            <person name="Auxier B."/>
            <person name="Grum-Grzhimaylo A."/>
            <person name="Cardenas M.E."/>
            <person name="Lodge J.D."/>
            <person name="Laessoe T."/>
            <person name="Pedersen O."/>
            <person name="Smith M.E."/>
            <person name="Kuyper T.W."/>
            <person name="Franco-Molano E.A."/>
            <person name="Baroni T.J."/>
            <person name="Aanen D.K."/>
        </authorList>
    </citation>
    <scope>NUCLEOTIDE SEQUENCE</scope>
    <source>
        <strain evidence="2">D49</strain>
    </source>
</reference>
<feature type="region of interest" description="Disordered" evidence="1">
    <location>
        <begin position="1"/>
        <end position="24"/>
    </location>
</feature>
<dbReference type="Proteomes" id="UP000717328">
    <property type="component" value="Unassembled WGS sequence"/>
</dbReference>
<name>A0A9P7FX42_9AGAR</name>
<feature type="compositionally biased region" description="Polar residues" evidence="1">
    <location>
        <begin position="1"/>
        <end position="10"/>
    </location>
</feature>
<feature type="compositionally biased region" description="Low complexity" evidence="1">
    <location>
        <begin position="77"/>
        <end position="137"/>
    </location>
</feature>
<feature type="region of interest" description="Disordered" evidence="1">
    <location>
        <begin position="40"/>
        <end position="162"/>
    </location>
</feature>
<proteinExistence type="predicted"/>